<evidence type="ECO:0000313" key="3">
    <source>
        <dbReference type="Proteomes" id="UP000827133"/>
    </source>
</evidence>
<dbReference type="EMBL" id="JAHBCI010000004">
    <property type="protein sequence ID" value="KAG9502847.1"/>
    <property type="molecule type" value="Genomic_DNA"/>
</dbReference>
<evidence type="ECO:0000313" key="2">
    <source>
        <dbReference type="EMBL" id="KAG9502847.1"/>
    </source>
</evidence>
<dbReference type="AlphaFoldDB" id="A0A9P8DJ09"/>
<proteinExistence type="predicted"/>
<dbReference type="RefSeq" id="XP_044681847.1">
    <property type="nucleotide sequence ID" value="XM_044823356.1"/>
</dbReference>
<comment type="caution">
    <text evidence="2">The sequence shown here is derived from an EMBL/GenBank/DDBJ whole genome shotgun (WGS) entry which is preliminary data.</text>
</comment>
<sequence length="115" mass="12261">MNSPELELNICDELTNVGIVMTAPGIIQRRGLETIDLKVTITDVLLGGSKLNMFDSRSSSYGPTLTPPRGCFSLSVSGVKLTRMIPPPSTKPKDKNSGIHTDDRTSSPDSTGPTS</sequence>
<dbReference type="GeneID" id="68313538"/>
<dbReference type="KEGG" id="fmu:J7337_005682"/>
<evidence type="ECO:0000256" key="1">
    <source>
        <dbReference type="SAM" id="MobiDB-lite"/>
    </source>
</evidence>
<feature type="region of interest" description="Disordered" evidence="1">
    <location>
        <begin position="82"/>
        <end position="115"/>
    </location>
</feature>
<feature type="compositionally biased region" description="Basic and acidic residues" evidence="1">
    <location>
        <begin position="91"/>
        <end position="106"/>
    </location>
</feature>
<reference evidence="2" key="1">
    <citation type="journal article" date="2021" name="Mol. Plant Microbe Interact.">
        <title>Telomere to telomere genome assembly of Fusarium musae F31, causal agent of crown rot disease of banana.</title>
        <authorList>
            <person name="Degradi L."/>
            <person name="Tava V."/>
            <person name="Kunova A."/>
            <person name="Cortesi P."/>
            <person name="Saracchi M."/>
            <person name="Pasquali M."/>
        </authorList>
    </citation>
    <scope>NUCLEOTIDE SEQUENCE</scope>
    <source>
        <strain evidence="2">F31</strain>
    </source>
</reference>
<dbReference type="Proteomes" id="UP000827133">
    <property type="component" value="Unassembled WGS sequence"/>
</dbReference>
<protein>
    <submittedName>
        <fullName evidence="2">Uncharacterized protein</fullName>
    </submittedName>
</protein>
<name>A0A9P8DJ09_9HYPO</name>
<gene>
    <name evidence="2" type="ORF">J7337_005682</name>
</gene>
<organism evidence="2 3">
    <name type="scientific">Fusarium musae</name>
    <dbReference type="NCBI Taxonomy" id="1042133"/>
    <lineage>
        <taxon>Eukaryota</taxon>
        <taxon>Fungi</taxon>
        <taxon>Dikarya</taxon>
        <taxon>Ascomycota</taxon>
        <taxon>Pezizomycotina</taxon>
        <taxon>Sordariomycetes</taxon>
        <taxon>Hypocreomycetidae</taxon>
        <taxon>Hypocreales</taxon>
        <taxon>Nectriaceae</taxon>
        <taxon>Fusarium</taxon>
    </lineage>
</organism>
<keyword evidence="3" id="KW-1185">Reference proteome</keyword>
<accession>A0A9P8DJ09</accession>